<evidence type="ECO:0000256" key="12">
    <source>
        <dbReference type="ARBA" id="ARBA00023180"/>
    </source>
</evidence>
<evidence type="ECO:0000256" key="13">
    <source>
        <dbReference type="ARBA" id="ARBA00023185"/>
    </source>
</evidence>
<name>A0A5N6K082_MONLA</name>
<dbReference type="PANTHER" id="PTHR11709:SF145">
    <property type="entry name" value="LCC1"/>
    <property type="match status" value="1"/>
</dbReference>
<reference evidence="17 18" key="1">
    <citation type="submission" date="2019-06" db="EMBL/GenBank/DDBJ databases">
        <title>Genome Sequence of the Brown Rot Fungal Pathogen Monilinia laxa.</title>
        <authorList>
            <person name="De Miccolis Angelini R.M."/>
            <person name="Landi L."/>
            <person name="Abate D."/>
            <person name="Pollastro S."/>
            <person name="Romanazzi G."/>
            <person name="Faretra F."/>
        </authorList>
    </citation>
    <scope>NUCLEOTIDE SEQUENCE [LARGE SCALE GENOMIC DNA]</scope>
    <source>
        <strain evidence="17 18">Mlax316</strain>
    </source>
</reference>
<sequence>MAWMKGLLTRAASLHASLSQYSTNGLSTYGCLNASTLPPFLADNSSVGYPWGNAKPGPYIPPNTGKTRHYDLTVSRSIKAPDGYQKNVILINDQFPGPLIEANWGDIISVTVTNNITDNGKEGLSLHWHGQPQKLSPWADGVPSVSQCPIAPGSSFTYEFRAESYGTSWYHSHFSAQYNDGLFGPMIIYGPKHVDYDIDLGPIMLSDYIHQSYRGVIEGVAQKVPIGPIFPNVDNNLINGKGVFNCNATLGGVCTPDAGLSKFKFTQGKTHRLRLINSGSAGTQKLSIDGHQLQVIAVDYVPIIPHTTNVVTLAIGQRADVLVTASGQPTDAVWMRSDLDVPCMLLTCTNPHGLAAIYYDNANTTIAPTTTTGVTWDSNDCANDPLYLTTPYTAIQPPDTPAVTQNMEINVGVNGSGSALFIVNNMTFRADYNSPLLLLASQGTPVSTLPLDWNIYNFSTSTSIRIHLTNLWETSHPMHLHGHDFWVLAEGRGIWDGTITNPSNPLRRDTHLMRPGTKDDPSYLVIEFEADNPGVWPLHCHTSTHVSAGLLVNIFERPDLVAEGRDERGMIPQVVKGTCDDWNAYTSNGGEVDEIDSGLRRRRS</sequence>
<dbReference type="PROSITE" id="PS51257">
    <property type="entry name" value="PROKAR_LIPOPROTEIN"/>
    <property type="match status" value="1"/>
</dbReference>
<evidence type="ECO:0000256" key="9">
    <source>
        <dbReference type="ARBA" id="ARBA00022737"/>
    </source>
</evidence>
<keyword evidence="10" id="KW-0560">Oxidoreductase</keyword>
<dbReference type="InterPro" id="IPR002355">
    <property type="entry name" value="Cu_oxidase_Cu_BS"/>
</dbReference>
<evidence type="ECO:0000259" key="14">
    <source>
        <dbReference type="Pfam" id="PF00394"/>
    </source>
</evidence>
<evidence type="ECO:0000313" key="18">
    <source>
        <dbReference type="Proteomes" id="UP000326757"/>
    </source>
</evidence>
<evidence type="ECO:0000259" key="16">
    <source>
        <dbReference type="Pfam" id="PF07732"/>
    </source>
</evidence>
<comment type="cofactor">
    <cofactor evidence="2">
        <name>Cu cation</name>
        <dbReference type="ChEBI" id="CHEBI:23378"/>
    </cofactor>
</comment>
<evidence type="ECO:0000256" key="2">
    <source>
        <dbReference type="ARBA" id="ARBA00001935"/>
    </source>
</evidence>
<keyword evidence="13" id="KW-0439">Lignin degradation</keyword>
<evidence type="ECO:0000256" key="5">
    <source>
        <dbReference type="ARBA" id="ARBA00010609"/>
    </source>
</evidence>
<comment type="subcellular location">
    <subcellularLocation>
        <location evidence="4">Secreted</location>
    </subcellularLocation>
</comment>
<dbReference type="FunFam" id="2.60.40.420:FF:000038">
    <property type="entry name" value="Extracellular dihydrogeodin oxidase/laccase"/>
    <property type="match status" value="1"/>
</dbReference>
<gene>
    <name evidence="17" type="ORF">EYC80_006985</name>
</gene>
<dbReference type="GO" id="GO:0052716">
    <property type="term" value="F:hydroquinone:oxygen oxidoreductase activity"/>
    <property type="evidence" value="ECO:0007669"/>
    <property type="project" value="UniProtKB-EC"/>
</dbReference>
<evidence type="ECO:0000256" key="3">
    <source>
        <dbReference type="ARBA" id="ARBA00002075"/>
    </source>
</evidence>
<protein>
    <recommendedName>
        <fullName evidence="6">laccase</fullName>
        <ecNumber evidence="6">1.10.3.2</ecNumber>
    </recommendedName>
</protein>
<comment type="caution">
    <text evidence="17">The sequence shown here is derived from an EMBL/GenBank/DDBJ whole genome shotgun (WGS) entry which is preliminary data.</text>
</comment>
<keyword evidence="11" id="KW-0186">Copper</keyword>
<feature type="domain" description="Plastocyanin-like" evidence="16">
    <location>
        <begin position="80"/>
        <end position="192"/>
    </location>
</feature>
<dbReference type="InterPro" id="IPR008972">
    <property type="entry name" value="Cupredoxin"/>
</dbReference>
<proteinExistence type="inferred from homology"/>
<dbReference type="EC" id="1.10.3.2" evidence="6"/>
<dbReference type="AlphaFoldDB" id="A0A5N6K082"/>
<dbReference type="OrthoDB" id="2121828at2759"/>
<dbReference type="SUPFAM" id="SSF49503">
    <property type="entry name" value="Cupredoxins"/>
    <property type="match status" value="3"/>
</dbReference>
<feature type="domain" description="Plastocyanin-like" evidence="14">
    <location>
        <begin position="202"/>
        <end position="338"/>
    </location>
</feature>
<dbReference type="PROSITE" id="PS00080">
    <property type="entry name" value="MULTICOPPER_OXIDASE2"/>
    <property type="match status" value="1"/>
</dbReference>
<keyword evidence="8" id="KW-0479">Metal-binding</keyword>
<dbReference type="FunFam" id="2.60.40.420:FF:000021">
    <property type="entry name" value="Extracellular dihydrogeodin oxidase/laccase"/>
    <property type="match status" value="1"/>
</dbReference>
<evidence type="ECO:0000313" key="17">
    <source>
        <dbReference type="EMBL" id="KAB8295042.1"/>
    </source>
</evidence>
<dbReference type="Pfam" id="PF07731">
    <property type="entry name" value="Cu-oxidase_2"/>
    <property type="match status" value="1"/>
</dbReference>
<dbReference type="InterPro" id="IPR011707">
    <property type="entry name" value="Cu-oxidase-like_N"/>
</dbReference>
<dbReference type="PANTHER" id="PTHR11709">
    <property type="entry name" value="MULTI-COPPER OXIDASE"/>
    <property type="match status" value="1"/>
</dbReference>
<dbReference type="InterPro" id="IPR045087">
    <property type="entry name" value="Cu-oxidase_fam"/>
</dbReference>
<dbReference type="Pfam" id="PF07732">
    <property type="entry name" value="Cu-oxidase_3"/>
    <property type="match status" value="1"/>
</dbReference>
<dbReference type="GO" id="GO:0005576">
    <property type="term" value="C:extracellular region"/>
    <property type="evidence" value="ECO:0007669"/>
    <property type="project" value="UniProtKB-SubCell"/>
</dbReference>
<keyword evidence="7" id="KW-0964">Secreted</keyword>
<evidence type="ECO:0000256" key="10">
    <source>
        <dbReference type="ARBA" id="ARBA00023002"/>
    </source>
</evidence>
<evidence type="ECO:0000256" key="1">
    <source>
        <dbReference type="ARBA" id="ARBA00000349"/>
    </source>
</evidence>
<comment type="similarity">
    <text evidence="5">Belongs to the multicopper oxidase family.</text>
</comment>
<dbReference type="EMBL" id="VIGI01000010">
    <property type="protein sequence ID" value="KAB8295042.1"/>
    <property type="molecule type" value="Genomic_DNA"/>
</dbReference>
<evidence type="ECO:0000256" key="4">
    <source>
        <dbReference type="ARBA" id="ARBA00004613"/>
    </source>
</evidence>
<evidence type="ECO:0000256" key="6">
    <source>
        <dbReference type="ARBA" id="ARBA00012297"/>
    </source>
</evidence>
<evidence type="ECO:0000256" key="11">
    <source>
        <dbReference type="ARBA" id="ARBA00023008"/>
    </source>
</evidence>
<evidence type="ECO:0000259" key="15">
    <source>
        <dbReference type="Pfam" id="PF07731"/>
    </source>
</evidence>
<dbReference type="Gene3D" id="2.60.40.420">
    <property type="entry name" value="Cupredoxins - blue copper proteins"/>
    <property type="match status" value="3"/>
</dbReference>
<dbReference type="InterPro" id="IPR011706">
    <property type="entry name" value="Cu-oxidase_C"/>
</dbReference>
<evidence type="ECO:0000256" key="7">
    <source>
        <dbReference type="ARBA" id="ARBA00022525"/>
    </source>
</evidence>
<feature type="domain" description="Plastocyanin-like" evidence="15">
    <location>
        <begin position="448"/>
        <end position="558"/>
    </location>
</feature>
<comment type="function">
    <text evidence="3">Lignin degradation and detoxification of lignin-derived products.</text>
</comment>
<dbReference type="CDD" id="cd13854">
    <property type="entry name" value="CuRO_1_MaLCC_like"/>
    <property type="match status" value="1"/>
</dbReference>
<keyword evidence="18" id="KW-1185">Reference proteome</keyword>
<dbReference type="GO" id="GO:0005507">
    <property type="term" value="F:copper ion binding"/>
    <property type="evidence" value="ECO:0007669"/>
    <property type="project" value="InterPro"/>
</dbReference>
<dbReference type="InterPro" id="IPR033138">
    <property type="entry name" value="Cu_oxidase_CS"/>
</dbReference>
<accession>A0A5N6K082</accession>
<organism evidence="17 18">
    <name type="scientific">Monilinia laxa</name>
    <name type="common">Brown rot fungus</name>
    <name type="synonym">Sclerotinia laxa</name>
    <dbReference type="NCBI Taxonomy" id="61186"/>
    <lineage>
        <taxon>Eukaryota</taxon>
        <taxon>Fungi</taxon>
        <taxon>Dikarya</taxon>
        <taxon>Ascomycota</taxon>
        <taxon>Pezizomycotina</taxon>
        <taxon>Leotiomycetes</taxon>
        <taxon>Helotiales</taxon>
        <taxon>Sclerotiniaceae</taxon>
        <taxon>Monilinia</taxon>
    </lineage>
</organism>
<keyword evidence="9" id="KW-0677">Repeat</keyword>
<dbReference type="Pfam" id="PF00394">
    <property type="entry name" value="Cu-oxidase"/>
    <property type="match status" value="1"/>
</dbReference>
<dbReference type="CDD" id="cd13901">
    <property type="entry name" value="CuRO_3_MaLCC_like"/>
    <property type="match status" value="1"/>
</dbReference>
<evidence type="ECO:0000256" key="8">
    <source>
        <dbReference type="ARBA" id="ARBA00022723"/>
    </source>
</evidence>
<dbReference type="InterPro" id="IPR001117">
    <property type="entry name" value="Cu-oxidase_2nd"/>
</dbReference>
<comment type="catalytic activity">
    <reaction evidence="1">
        <text>4 hydroquinone + O2 = 4 benzosemiquinone + 2 H2O</text>
        <dbReference type="Rhea" id="RHEA:11276"/>
        <dbReference type="ChEBI" id="CHEBI:15377"/>
        <dbReference type="ChEBI" id="CHEBI:15379"/>
        <dbReference type="ChEBI" id="CHEBI:17594"/>
        <dbReference type="ChEBI" id="CHEBI:17977"/>
        <dbReference type="EC" id="1.10.3.2"/>
    </reaction>
</comment>
<dbReference type="PROSITE" id="PS00079">
    <property type="entry name" value="MULTICOPPER_OXIDASE1"/>
    <property type="match status" value="1"/>
</dbReference>
<dbReference type="GO" id="GO:0046274">
    <property type="term" value="P:lignin catabolic process"/>
    <property type="evidence" value="ECO:0007669"/>
    <property type="project" value="UniProtKB-KW"/>
</dbReference>
<keyword evidence="12" id="KW-0325">Glycoprotein</keyword>
<dbReference type="Proteomes" id="UP000326757">
    <property type="component" value="Unassembled WGS sequence"/>
</dbReference>